<accession>B4D3A0</accession>
<evidence type="ECO:0000256" key="1">
    <source>
        <dbReference type="SAM" id="MobiDB-lite"/>
    </source>
</evidence>
<protein>
    <submittedName>
        <fullName evidence="2">Uncharacterized protein</fullName>
    </submittedName>
</protein>
<dbReference type="EMBL" id="ABVL01000009">
    <property type="protein sequence ID" value="EDY19211.1"/>
    <property type="molecule type" value="Genomic_DNA"/>
</dbReference>
<evidence type="ECO:0000313" key="3">
    <source>
        <dbReference type="Proteomes" id="UP000005824"/>
    </source>
</evidence>
<keyword evidence="3" id="KW-1185">Reference proteome</keyword>
<gene>
    <name evidence="2" type="ORF">CfE428DRAFT_3388</name>
</gene>
<dbReference type="AlphaFoldDB" id="B4D3A0"/>
<comment type="caution">
    <text evidence="2">The sequence shown here is derived from an EMBL/GenBank/DDBJ whole genome shotgun (WGS) entry which is preliminary data.</text>
</comment>
<proteinExistence type="predicted"/>
<feature type="region of interest" description="Disordered" evidence="1">
    <location>
        <begin position="1"/>
        <end position="48"/>
    </location>
</feature>
<reference evidence="2 3" key="1">
    <citation type="journal article" date="2011" name="J. Bacteriol.">
        <title>Genome sequence of Chthoniobacter flavus Ellin428, an aerobic heterotrophic soil bacterium.</title>
        <authorList>
            <person name="Kant R."/>
            <person name="van Passel M.W."/>
            <person name="Palva A."/>
            <person name="Lucas S."/>
            <person name="Lapidus A."/>
            <person name="Glavina Del Rio T."/>
            <person name="Dalin E."/>
            <person name="Tice H."/>
            <person name="Bruce D."/>
            <person name="Goodwin L."/>
            <person name="Pitluck S."/>
            <person name="Larimer F.W."/>
            <person name="Land M.L."/>
            <person name="Hauser L."/>
            <person name="Sangwan P."/>
            <person name="de Vos W.M."/>
            <person name="Janssen P.H."/>
            <person name="Smidt H."/>
        </authorList>
    </citation>
    <scope>NUCLEOTIDE SEQUENCE [LARGE SCALE GENOMIC DNA]</scope>
    <source>
        <strain evidence="2 3">Ellin428</strain>
    </source>
</reference>
<feature type="compositionally biased region" description="Basic and acidic residues" evidence="1">
    <location>
        <begin position="8"/>
        <end position="42"/>
    </location>
</feature>
<dbReference type="Proteomes" id="UP000005824">
    <property type="component" value="Unassembled WGS sequence"/>
</dbReference>
<sequence>MMASLEASSEKSEADEEARYEAVKAEAKADPRIRELKEKSDSAESDEAARAASIAYYHALYQRIRDTDQSLTERANLAEEAVVRRFTR</sequence>
<dbReference type="InParanoid" id="B4D3A0"/>
<name>B4D3A0_9BACT</name>
<organism evidence="2 3">
    <name type="scientific">Chthoniobacter flavus Ellin428</name>
    <dbReference type="NCBI Taxonomy" id="497964"/>
    <lineage>
        <taxon>Bacteria</taxon>
        <taxon>Pseudomonadati</taxon>
        <taxon>Verrucomicrobiota</taxon>
        <taxon>Spartobacteria</taxon>
        <taxon>Chthoniobacterales</taxon>
        <taxon>Chthoniobacteraceae</taxon>
        <taxon>Chthoniobacter</taxon>
    </lineage>
</organism>
<evidence type="ECO:0000313" key="2">
    <source>
        <dbReference type="EMBL" id="EDY19211.1"/>
    </source>
</evidence>